<keyword evidence="8 13" id="KW-0547">Nucleotide-binding</keyword>
<comment type="caution">
    <text evidence="16">The sequence shown here is derived from an EMBL/GenBank/DDBJ whole genome shotgun (WGS) entry which is preliminary data.</text>
</comment>
<reference evidence="16 17" key="1">
    <citation type="submission" date="2019-08" db="EMBL/GenBank/DDBJ databases">
        <title>Actinomadura sp. nov. CYP1-5 isolated from mountain soil.</title>
        <authorList>
            <person name="Songsumanus A."/>
            <person name="Kuncharoen N."/>
            <person name="Kudo T."/>
            <person name="Yuki M."/>
            <person name="Igarashi Y."/>
            <person name="Tanasupawat S."/>
        </authorList>
    </citation>
    <scope>NUCLEOTIDE SEQUENCE [LARGE SCALE GENOMIC DNA]</scope>
    <source>
        <strain evidence="16 17">JCM 14158</strain>
    </source>
</reference>
<evidence type="ECO:0000256" key="3">
    <source>
        <dbReference type="ARBA" id="ARBA00011738"/>
    </source>
</evidence>
<evidence type="ECO:0000256" key="6">
    <source>
        <dbReference type="ARBA" id="ARBA00022036"/>
    </source>
</evidence>
<dbReference type="InterPro" id="IPR036565">
    <property type="entry name" value="Mur-like_cat_sf"/>
</dbReference>
<evidence type="ECO:0000256" key="12">
    <source>
        <dbReference type="ARBA" id="ARBA00048425"/>
    </source>
</evidence>
<dbReference type="GO" id="GO:0004326">
    <property type="term" value="F:tetrahydrofolylpolyglutamate synthase activity"/>
    <property type="evidence" value="ECO:0007669"/>
    <property type="project" value="InterPro"/>
</dbReference>
<dbReference type="InterPro" id="IPR004101">
    <property type="entry name" value="Mur_ligase_C"/>
</dbReference>
<dbReference type="InterPro" id="IPR013651">
    <property type="entry name" value="ATP-grasp_RimK-type"/>
</dbReference>
<evidence type="ECO:0000313" key="17">
    <source>
        <dbReference type="Proteomes" id="UP000323380"/>
    </source>
</evidence>
<dbReference type="GO" id="GO:0046872">
    <property type="term" value="F:metal ion binding"/>
    <property type="evidence" value="ECO:0007669"/>
    <property type="project" value="InterPro"/>
</dbReference>
<evidence type="ECO:0000256" key="13">
    <source>
        <dbReference type="PROSITE-ProRule" id="PRU00409"/>
    </source>
</evidence>
<dbReference type="Gene3D" id="3.30.470.20">
    <property type="entry name" value="ATP-grasp fold, B domain"/>
    <property type="match status" value="2"/>
</dbReference>
<dbReference type="PROSITE" id="PS01011">
    <property type="entry name" value="FOLYLPOLYGLU_SYNT_1"/>
    <property type="match status" value="1"/>
</dbReference>
<feature type="domain" description="ATP-grasp" evidence="15">
    <location>
        <begin position="224"/>
        <end position="479"/>
    </location>
</feature>
<dbReference type="InterPro" id="IPR013221">
    <property type="entry name" value="Mur_ligase_cen"/>
</dbReference>
<evidence type="ECO:0000256" key="10">
    <source>
        <dbReference type="ARBA" id="ARBA00031353"/>
    </source>
</evidence>
<evidence type="ECO:0000256" key="2">
    <source>
        <dbReference type="ARBA" id="ARBA00009060"/>
    </source>
</evidence>
<gene>
    <name evidence="16" type="primary">cphA</name>
    <name evidence="16" type="ORF">FXF69_34030</name>
</gene>
<dbReference type="SUPFAM" id="SSF56059">
    <property type="entry name" value="Glutathione synthetase ATP-binding domain-like"/>
    <property type="match status" value="1"/>
</dbReference>
<comment type="subunit">
    <text evidence="3">Homodimer.</text>
</comment>
<dbReference type="Pfam" id="PF18921">
    <property type="entry name" value="Cyanophycin_syn"/>
    <property type="match status" value="1"/>
</dbReference>
<dbReference type="InterPro" id="IPR018109">
    <property type="entry name" value="Folylpolyglutamate_synth_CS"/>
</dbReference>
<dbReference type="InterPro" id="IPR011761">
    <property type="entry name" value="ATP-grasp"/>
</dbReference>
<dbReference type="PANTHER" id="PTHR23135:SF18">
    <property type="entry name" value="CYANOPHYCIN SYNTHETASE"/>
    <property type="match status" value="1"/>
</dbReference>
<comment type="similarity">
    <text evidence="2">In the C-terminal section; belongs to the MurCDEF family.</text>
</comment>
<name>A0A5D0NCF3_9ACTN</name>
<evidence type="ECO:0000256" key="7">
    <source>
        <dbReference type="ARBA" id="ARBA00022598"/>
    </source>
</evidence>
<sequence>MRLDHVRRLSGPNVYLARPVAIARLDLQGLTGHETTDHPGFAERLVDALPGLETHHCSAGRPGGLLAAMARGTYFGHVTEHVTLELSGLIGREVFFGRTVRAGGPSEYDVILECPRDEPSGSTVVEMLIALALRAVTGALAGTVPDLSADLARIRAAHEGERLGVSTSALARAARRRDVPVRRVGDLNLLRLGYGRHRRTVWAAMTDGTSAIGMEVAGDKRLAHRVLADAGVPVPEGRVAASPAEALAVLREIGGPVVVKPLSGHQGEGVHIELTEPAEVVAAFASAAGDEGEVLVESYIPGKDYRVLVVGGRVVAAAELTAACVTGDGSSTVAALVARVNADPARGEGHDRPLTRLALGPTELGLLARQGHGPGSVPAGGERVWLRRNANLSTGGTSRDVTDETHPEVAEMCVRAAATVGMDVCGIDLRLPDIGAPPPADRGAAGILEVNAAPGLRMHLAPHEGAGRDVAGDIIDLMYPAGTPSRVPIVSVTGTNGKTTTVRMIAHMLELDGRRTGMTSTEGVFVGGRLVHLSDASGPRSAEMVLGDRSVDAAVLETARGGIVRRGLGYDRADVAVVTNVTRDHLGMDDTETVDDLAEIKALVAEEVRPGGHLVLNAADPATARLAERPVVRERAPEPRYFAPSPDAPVLVDHLRDGGVGYYAEHGWLTEARGDRKTRILPVEDVAGSFGGHAAHVVADALAAVAAARALDVPVDVVARALRTFDPHTRNPGRGCVYRVGENPVLVDYAHNPAAVAAVGALVARRWRGDAVAAVTLPGDRSDELVGETARALAATFGRVVVYEDEDLRGRRSGEMTRLIVQGLREVRPDVRAHPAGDLKGAVTSALDIAAPGEPVLLLYEKLQPVLELLETLGAEPLASESPGPPDEAAAEAPPSGAGGRSSSTVADSSASTTIPSSQ</sequence>
<keyword evidence="9 13" id="KW-0067">ATP-binding</keyword>
<proteinExistence type="inferred from homology"/>
<dbReference type="NCBIfam" id="NF010623">
    <property type="entry name" value="PRK14016.1"/>
    <property type="match status" value="1"/>
</dbReference>
<dbReference type="InterPro" id="IPR011810">
    <property type="entry name" value="Cya_phycin_syn"/>
</dbReference>
<dbReference type="InterPro" id="IPR044019">
    <property type="entry name" value="Cyanophycin_syn_N"/>
</dbReference>
<dbReference type="SUPFAM" id="SSF53244">
    <property type="entry name" value="MurD-like peptide ligases, peptide-binding domain"/>
    <property type="match status" value="1"/>
</dbReference>
<evidence type="ECO:0000256" key="5">
    <source>
        <dbReference type="ARBA" id="ARBA00013005"/>
    </source>
</evidence>
<evidence type="ECO:0000256" key="9">
    <source>
        <dbReference type="ARBA" id="ARBA00022840"/>
    </source>
</evidence>
<keyword evidence="17" id="KW-1185">Reference proteome</keyword>
<comment type="catalytic activity">
    <reaction evidence="11">
        <text>[L-4-(L-arginin-2-N-yl)aspartate](n)-L-aspartate + L-arginine + ATP = [L-4-(L-arginin-2-N-yl)aspartate](n+1) + ADP + phosphate + H(+)</text>
        <dbReference type="Rhea" id="RHEA:23888"/>
        <dbReference type="Rhea" id="RHEA-COMP:13732"/>
        <dbReference type="Rhea" id="RHEA-COMP:13733"/>
        <dbReference type="ChEBI" id="CHEBI:15378"/>
        <dbReference type="ChEBI" id="CHEBI:30616"/>
        <dbReference type="ChEBI" id="CHEBI:32682"/>
        <dbReference type="ChEBI" id="CHEBI:43474"/>
        <dbReference type="ChEBI" id="CHEBI:137986"/>
        <dbReference type="ChEBI" id="CHEBI:137990"/>
        <dbReference type="ChEBI" id="CHEBI:456216"/>
        <dbReference type="EC" id="6.3.2.30"/>
    </reaction>
</comment>
<feature type="region of interest" description="Disordered" evidence="14">
    <location>
        <begin position="877"/>
        <end position="919"/>
    </location>
</feature>
<dbReference type="GO" id="GO:0071161">
    <property type="term" value="F:cyanophycin synthetase activity (L-arginine-adding)"/>
    <property type="evidence" value="ECO:0007669"/>
    <property type="project" value="UniProtKB-EC"/>
</dbReference>
<keyword evidence="7 16" id="KW-0436">Ligase</keyword>
<dbReference type="EC" id="6.3.2.30" evidence="4"/>
<dbReference type="EMBL" id="VSFG01000009">
    <property type="protein sequence ID" value="TYB41941.1"/>
    <property type="molecule type" value="Genomic_DNA"/>
</dbReference>
<dbReference type="Pfam" id="PF08245">
    <property type="entry name" value="Mur_ligase_M"/>
    <property type="match status" value="1"/>
</dbReference>
<dbReference type="Pfam" id="PF08443">
    <property type="entry name" value="RimK"/>
    <property type="match status" value="1"/>
</dbReference>
<dbReference type="PANTHER" id="PTHR23135">
    <property type="entry name" value="MUR LIGASE FAMILY MEMBER"/>
    <property type="match status" value="1"/>
</dbReference>
<feature type="compositionally biased region" description="Low complexity" evidence="14">
    <location>
        <begin position="879"/>
        <end position="919"/>
    </location>
</feature>
<dbReference type="SUPFAM" id="SSF53623">
    <property type="entry name" value="MurD-like peptide ligases, catalytic domain"/>
    <property type="match status" value="1"/>
</dbReference>
<comment type="catalytic activity">
    <reaction evidence="12">
        <text>[L-4-(L-arginin-2-N-yl)aspartate](n) + L-aspartate + ATP = [L-4-(L-arginin-2-N-yl)aspartate](n)-L-aspartate + ADP + phosphate + H(+)</text>
        <dbReference type="Rhea" id="RHEA:13277"/>
        <dbReference type="Rhea" id="RHEA-COMP:13728"/>
        <dbReference type="Rhea" id="RHEA-COMP:13733"/>
        <dbReference type="ChEBI" id="CHEBI:15378"/>
        <dbReference type="ChEBI" id="CHEBI:29991"/>
        <dbReference type="ChEBI" id="CHEBI:30616"/>
        <dbReference type="ChEBI" id="CHEBI:43474"/>
        <dbReference type="ChEBI" id="CHEBI:137986"/>
        <dbReference type="ChEBI" id="CHEBI:137990"/>
        <dbReference type="ChEBI" id="CHEBI:456216"/>
        <dbReference type="EC" id="6.3.2.29"/>
    </reaction>
</comment>
<dbReference type="Proteomes" id="UP000323380">
    <property type="component" value="Unassembled WGS sequence"/>
</dbReference>
<dbReference type="STRING" id="1220554.GCA_001552135_01149"/>
<evidence type="ECO:0000256" key="8">
    <source>
        <dbReference type="ARBA" id="ARBA00022741"/>
    </source>
</evidence>
<dbReference type="AlphaFoldDB" id="A0A5D0NCF3"/>
<dbReference type="InterPro" id="IPR036615">
    <property type="entry name" value="Mur_ligase_C_dom_sf"/>
</dbReference>
<dbReference type="EC" id="6.3.2.29" evidence="5"/>
<dbReference type="GO" id="GO:0005524">
    <property type="term" value="F:ATP binding"/>
    <property type="evidence" value="ECO:0007669"/>
    <property type="project" value="UniProtKB-UniRule"/>
</dbReference>
<dbReference type="NCBIfam" id="TIGR02068">
    <property type="entry name" value="cya_phycin_syn"/>
    <property type="match status" value="1"/>
</dbReference>
<evidence type="ECO:0000256" key="11">
    <source>
        <dbReference type="ARBA" id="ARBA00048094"/>
    </source>
</evidence>
<dbReference type="Gene3D" id="3.90.190.20">
    <property type="entry name" value="Mur ligase, C-terminal domain"/>
    <property type="match status" value="1"/>
</dbReference>
<organism evidence="16 17">
    <name type="scientific">Actinomadura chibensis</name>
    <dbReference type="NCBI Taxonomy" id="392828"/>
    <lineage>
        <taxon>Bacteria</taxon>
        <taxon>Bacillati</taxon>
        <taxon>Actinomycetota</taxon>
        <taxon>Actinomycetes</taxon>
        <taxon>Streptosporangiales</taxon>
        <taxon>Thermomonosporaceae</taxon>
        <taxon>Actinomadura</taxon>
    </lineage>
</organism>
<comment type="function">
    <text evidence="1">Catalyzes the ATP-dependent polymerization of arginine and aspartate to multi-L-arginyl-poly-L-aspartic acid (cyanophycin; a water-insoluble reserve polymer).</text>
</comment>
<evidence type="ECO:0000313" key="16">
    <source>
        <dbReference type="EMBL" id="TYB41941.1"/>
    </source>
</evidence>
<accession>A0A5D0NCF3</accession>
<evidence type="ECO:0000256" key="14">
    <source>
        <dbReference type="SAM" id="MobiDB-lite"/>
    </source>
</evidence>
<dbReference type="GO" id="GO:0071160">
    <property type="term" value="F:cyanophycin synthetase activity (L-aspartate-adding)"/>
    <property type="evidence" value="ECO:0007669"/>
    <property type="project" value="UniProtKB-EC"/>
</dbReference>
<evidence type="ECO:0000256" key="1">
    <source>
        <dbReference type="ARBA" id="ARBA00003184"/>
    </source>
</evidence>
<dbReference type="PROSITE" id="PS50975">
    <property type="entry name" value="ATP_GRASP"/>
    <property type="match status" value="1"/>
</dbReference>
<evidence type="ECO:0000256" key="4">
    <source>
        <dbReference type="ARBA" id="ARBA00012968"/>
    </source>
</evidence>
<evidence type="ECO:0000259" key="15">
    <source>
        <dbReference type="PROSITE" id="PS50975"/>
    </source>
</evidence>
<protein>
    <recommendedName>
        <fullName evidence="6">Cyanophycin synthetase</fullName>
        <ecNumber evidence="5">6.3.2.29</ecNumber>
        <ecNumber evidence="4">6.3.2.30</ecNumber>
    </recommendedName>
    <alternativeName>
        <fullName evidence="10">Cyanophycin synthase</fullName>
    </alternativeName>
</protein>
<dbReference type="Pfam" id="PF02875">
    <property type="entry name" value="Mur_ligase_C"/>
    <property type="match status" value="1"/>
</dbReference>
<dbReference type="Gene3D" id="3.40.1190.10">
    <property type="entry name" value="Mur-like, catalytic domain"/>
    <property type="match status" value="1"/>
</dbReference>